<organism evidence="2 3">
    <name type="scientific">Rubrimonas cliftonensis</name>
    <dbReference type="NCBI Taxonomy" id="89524"/>
    <lineage>
        <taxon>Bacteria</taxon>
        <taxon>Pseudomonadati</taxon>
        <taxon>Pseudomonadota</taxon>
        <taxon>Alphaproteobacteria</taxon>
        <taxon>Rhodobacterales</taxon>
        <taxon>Paracoccaceae</taxon>
        <taxon>Rubrimonas</taxon>
    </lineage>
</organism>
<dbReference type="RefSeq" id="WP_093247635.1">
    <property type="nucleotide sequence ID" value="NZ_FNQM01000001.1"/>
</dbReference>
<evidence type="ECO:0000313" key="3">
    <source>
        <dbReference type="Proteomes" id="UP000198703"/>
    </source>
</evidence>
<keyword evidence="3" id="KW-1185">Reference proteome</keyword>
<reference evidence="2 3" key="1">
    <citation type="submission" date="2016-10" db="EMBL/GenBank/DDBJ databases">
        <authorList>
            <person name="de Groot N.N."/>
        </authorList>
    </citation>
    <scope>NUCLEOTIDE SEQUENCE [LARGE SCALE GENOMIC DNA]</scope>
    <source>
        <strain evidence="2 3">DSM 15345</strain>
    </source>
</reference>
<evidence type="ECO:0000313" key="2">
    <source>
        <dbReference type="EMBL" id="SDZ76385.1"/>
    </source>
</evidence>
<dbReference type="Pfam" id="PF00107">
    <property type="entry name" value="ADH_zinc_N"/>
    <property type="match status" value="1"/>
</dbReference>
<dbReference type="AlphaFoldDB" id="A0A1H3VNL7"/>
<dbReference type="PANTHER" id="PTHR43677">
    <property type="entry name" value="SHORT-CHAIN DEHYDROGENASE/REDUCTASE"/>
    <property type="match status" value="1"/>
</dbReference>
<dbReference type="InterPro" id="IPR014188">
    <property type="entry name" value="Acrylyl-CoA_reductase_AcuI"/>
</dbReference>
<dbReference type="STRING" id="89524.SAMN05444370_101228"/>
<dbReference type="SUPFAM" id="SSF51735">
    <property type="entry name" value="NAD(P)-binding Rossmann-fold domains"/>
    <property type="match status" value="1"/>
</dbReference>
<dbReference type="GO" id="GO:0043957">
    <property type="term" value="F:acryloyl-CoA reductase (NADPH) activity"/>
    <property type="evidence" value="ECO:0007669"/>
    <property type="project" value="TreeGrafter"/>
</dbReference>
<dbReference type="InterPro" id="IPR013154">
    <property type="entry name" value="ADH-like_N"/>
</dbReference>
<sequence length="329" mass="34911">MFRAMIVDKAEDGIVTAGVQEIAENRLPEAEVLVDVAWSTLNYKDGLCLTGKGGLVRTYPHVPGIDFAGVVAESADERYRPGDKVVLTGWRVGEAWWGGYSQRARVKADWLVPLPEGLDLRQTMAVGTAGFTAMLAVMDLEAHGLKPENGPVLVTGAAGGVGSIATAVLARLGYEVAAVTGRPETEGYLKELGAARIVPREELAEPPAKPLDRETWAGCVDAVGGNMLARVLTQMKYRCSVAAVGLAGGAAAPFTVVPFLLRGVNLLGVDSVMRPYEDRVAAWGRIARDLDMEKLEAMAQPAKLADLPELGRAILKGGVRGRVVVDVNA</sequence>
<dbReference type="SMART" id="SM00829">
    <property type="entry name" value="PKS_ER"/>
    <property type="match status" value="1"/>
</dbReference>
<dbReference type="Gene3D" id="3.40.50.720">
    <property type="entry name" value="NAD(P)-binding Rossmann-like Domain"/>
    <property type="match status" value="1"/>
</dbReference>
<dbReference type="CDD" id="cd08288">
    <property type="entry name" value="MDR_yhdh"/>
    <property type="match status" value="1"/>
</dbReference>
<dbReference type="InterPro" id="IPR011032">
    <property type="entry name" value="GroES-like_sf"/>
</dbReference>
<dbReference type="Gene3D" id="3.90.180.10">
    <property type="entry name" value="Medium-chain alcohol dehydrogenases, catalytic domain"/>
    <property type="match status" value="1"/>
</dbReference>
<dbReference type="InterPro" id="IPR051397">
    <property type="entry name" value="Zn-ADH-like_protein"/>
</dbReference>
<proteinExistence type="predicted"/>
<dbReference type="Pfam" id="PF08240">
    <property type="entry name" value="ADH_N"/>
    <property type="match status" value="1"/>
</dbReference>
<dbReference type="NCBIfam" id="TIGR02823">
    <property type="entry name" value="oxido_YhdH"/>
    <property type="match status" value="1"/>
</dbReference>
<protein>
    <submittedName>
        <fullName evidence="2">Acrylyl-CoA reductase (NADPH)</fullName>
    </submittedName>
</protein>
<accession>A0A1H3VNL7</accession>
<dbReference type="SUPFAM" id="SSF50129">
    <property type="entry name" value="GroES-like"/>
    <property type="match status" value="1"/>
</dbReference>
<dbReference type="Proteomes" id="UP000198703">
    <property type="component" value="Unassembled WGS sequence"/>
</dbReference>
<dbReference type="EMBL" id="FNQM01000001">
    <property type="protein sequence ID" value="SDZ76385.1"/>
    <property type="molecule type" value="Genomic_DNA"/>
</dbReference>
<dbReference type="InterPro" id="IPR036291">
    <property type="entry name" value="NAD(P)-bd_dom_sf"/>
</dbReference>
<dbReference type="OrthoDB" id="9782155at2"/>
<dbReference type="PANTHER" id="PTHR43677:SF1">
    <property type="entry name" value="ACRYLYL-COA REDUCTASE ACUI-RELATED"/>
    <property type="match status" value="1"/>
</dbReference>
<dbReference type="InterPro" id="IPR020843">
    <property type="entry name" value="ER"/>
</dbReference>
<feature type="domain" description="Enoyl reductase (ER)" evidence="1">
    <location>
        <begin position="13"/>
        <end position="325"/>
    </location>
</feature>
<evidence type="ECO:0000259" key="1">
    <source>
        <dbReference type="SMART" id="SM00829"/>
    </source>
</evidence>
<name>A0A1H3VNL7_9RHOB</name>
<dbReference type="InterPro" id="IPR013149">
    <property type="entry name" value="ADH-like_C"/>
</dbReference>
<gene>
    <name evidence="2" type="ORF">SAMN05444370_101228</name>
</gene>